<evidence type="ECO:0000259" key="8">
    <source>
        <dbReference type="Pfam" id="PF02687"/>
    </source>
</evidence>
<comment type="subcellular location">
    <subcellularLocation>
        <location evidence="1">Cell membrane</location>
        <topology evidence="1">Multi-pass membrane protein</topology>
    </subcellularLocation>
</comment>
<dbReference type="Pfam" id="PF02687">
    <property type="entry name" value="FtsX"/>
    <property type="match status" value="2"/>
</dbReference>
<feature type="transmembrane region" description="Helical" evidence="7">
    <location>
        <begin position="377"/>
        <end position="399"/>
    </location>
</feature>
<evidence type="ECO:0000313" key="11">
    <source>
        <dbReference type="Proteomes" id="UP000538666"/>
    </source>
</evidence>
<evidence type="ECO:0000256" key="7">
    <source>
        <dbReference type="SAM" id="Phobius"/>
    </source>
</evidence>
<feature type="transmembrane region" description="Helical" evidence="7">
    <location>
        <begin position="336"/>
        <end position="357"/>
    </location>
</feature>
<protein>
    <submittedName>
        <fullName evidence="10">Putative permease</fullName>
    </submittedName>
</protein>
<gene>
    <name evidence="10" type="ORF">HNQ77_003027</name>
</gene>
<evidence type="ECO:0000256" key="2">
    <source>
        <dbReference type="ARBA" id="ARBA00022475"/>
    </source>
</evidence>
<feature type="domain" description="MacB-like periplasmic core" evidence="9">
    <location>
        <begin position="22"/>
        <end position="248"/>
    </location>
</feature>
<feature type="transmembrane region" description="Helical" evidence="7">
    <location>
        <begin position="785"/>
        <end position="808"/>
    </location>
</feature>
<comment type="similarity">
    <text evidence="6">Belongs to the ABC-4 integral membrane protein family.</text>
</comment>
<dbReference type="GO" id="GO:0005886">
    <property type="term" value="C:plasma membrane"/>
    <property type="evidence" value="ECO:0007669"/>
    <property type="project" value="UniProtKB-SubCell"/>
</dbReference>
<feature type="transmembrane region" description="Helical" evidence="7">
    <location>
        <begin position="700"/>
        <end position="722"/>
    </location>
</feature>
<feature type="transmembrane region" description="Helical" evidence="7">
    <location>
        <begin position="20"/>
        <end position="45"/>
    </location>
</feature>
<dbReference type="AlphaFoldDB" id="A0A841K1L6"/>
<feature type="transmembrane region" description="Helical" evidence="7">
    <location>
        <begin position="746"/>
        <end position="773"/>
    </location>
</feature>
<dbReference type="Pfam" id="PF12704">
    <property type="entry name" value="MacB_PCD"/>
    <property type="match status" value="2"/>
</dbReference>
<keyword evidence="4 7" id="KW-1133">Transmembrane helix</keyword>
<name>A0A841K1L6_9BACT</name>
<feature type="transmembrane region" description="Helical" evidence="7">
    <location>
        <begin position="426"/>
        <end position="446"/>
    </location>
</feature>
<dbReference type="PANTHER" id="PTHR30572:SF4">
    <property type="entry name" value="ABC TRANSPORTER PERMEASE YTRF"/>
    <property type="match status" value="1"/>
</dbReference>
<dbReference type="InterPro" id="IPR003838">
    <property type="entry name" value="ABC3_permease_C"/>
</dbReference>
<reference evidence="10 11" key="1">
    <citation type="submission" date="2020-08" db="EMBL/GenBank/DDBJ databases">
        <title>Genomic Encyclopedia of Type Strains, Phase IV (KMG-IV): sequencing the most valuable type-strain genomes for metagenomic binning, comparative biology and taxonomic classification.</title>
        <authorList>
            <person name="Goeker M."/>
        </authorList>
    </citation>
    <scope>NUCLEOTIDE SEQUENCE [LARGE SCALE GENOMIC DNA]</scope>
    <source>
        <strain evidence="10 11">DSM 103733</strain>
    </source>
</reference>
<dbReference type="Proteomes" id="UP000538666">
    <property type="component" value="Unassembled WGS sequence"/>
</dbReference>
<feature type="domain" description="ABC3 transporter permease C-terminal" evidence="8">
    <location>
        <begin position="286"/>
        <end position="403"/>
    </location>
</feature>
<evidence type="ECO:0000313" key="10">
    <source>
        <dbReference type="EMBL" id="MBB6145071.1"/>
    </source>
</evidence>
<sequence>MLNDFRYGVRQLHRSPGFALAVVVTLALGIGVNTAVFSMVDGFLLRRLPYPQPDRIAALFTHAEGADNGRHWIDEDDSHGTYDWRMVREQVPAVTAAAYEGQVDATQGGVNLEAGVDSGGAVRFVHATAVTAHYFEVLGIRPLLGRDFLEEESRVGGAKAVILSNDLWQSTFRGDPGILGKSIEVKGAPYTVVGVLPANTVTPQAGSDLWTSLQPGDGEGACGGHDCGILMRLKPGATWEQAAAQLSRIEAHPDNQSKSAKAWIYAQPLQRSMGSQSKPKVLVLMLAVSFILLIACANLAGLAMVRISRRTQEIATRMALGATRAALLRQLWIENLLPAVFGALTGLMFAAIILQGLQNFLPPNLIPMGGLSIDGRVLCFTAAATFLTTLLFGALPALATRRVDLRSSIASNSHSIAGGTGSLRRALIVAEVALTVVLVAAAGLLVRTLAHLETMPPGFDSQNVMTAKASLDDARYKTPAAFQALLKKSLTVMRQIPGVEAAAVGLSVPYERGLNWGIRVLDGKHAGAESGTSLVYVTPGYLSAFRIPLLSGRDILDSDSAASEPVIIVNVSFAKKFFGTSDVLGRHIGLLMGSKGGNPRFTIIGVVGDVAKASGMSPVGPLGTEPVFYVPVEQFPTEALLAAHTWFQPSWIVRTRSQVAGIAGEMQQAMADADPNLPFSGFYSMDDLMKQELQMQRVEVLLLSVLAGLALLLSAVGIYSLVSNLVLQRTREIGIRMALGSSAVRAMAQISLSGLLAAGLGLVVGMSLSFAALRVLRSEIYGVGVYDPVTLLGAPLLLAFVALIATILPAARIMRIDPATTLRVE</sequence>
<dbReference type="InterPro" id="IPR025857">
    <property type="entry name" value="MacB_PCD"/>
</dbReference>
<dbReference type="GO" id="GO:0022857">
    <property type="term" value="F:transmembrane transporter activity"/>
    <property type="evidence" value="ECO:0007669"/>
    <property type="project" value="TreeGrafter"/>
</dbReference>
<accession>A0A841K1L6</accession>
<dbReference type="NCBIfam" id="TIGR03434">
    <property type="entry name" value="ADOP"/>
    <property type="match status" value="1"/>
</dbReference>
<proteinExistence type="inferred from homology"/>
<dbReference type="RefSeq" id="WP_231581269.1">
    <property type="nucleotide sequence ID" value="NZ_JACHEK010000005.1"/>
</dbReference>
<keyword evidence="3 7" id="KW-0812">Transmembrane</keyword>
<dbReference type="PANTHER" id="PTHR30572">
    <property type="entry name" value="MEMBRANE COMPONENT OF TRANSPORTER-RELATED"/>
    <property type="match status" value="1"/>
</dbReference>
<organism evidence="10 11">
    <name type="scientific">Silvibacterium bohemicum</name>
    <dbReference type="NCBI Taxonomy" id="1577686"/>
    <lineage>
        <taxon>Bacteria</taxon>
        <taxon>Pseudomonadati</taxon>
        <taxon>Acidobacteriota</taxon>
        <taxon>Terriglobia</taxon>
        <taxon>Terriglobales</taxon>
        <taxon>Acidobacteriaceae</taxon>
        <taxon>Silvibacterium</taxon>
    </lineage>
</organism>
<keyword evidence="2" id="KW-1003">Cell membrane</keyword>
<evidence type="ECO:0000256" key="1">
    <source>
        <dbReference type="ARBA" id="ARBA00004651"/>
    </source>
</evidence>
<dbReference type="InterPro" id="IPR017800">
    <property type="entry name" value="ADOP"/>
</dbReference>
<evidence type="ECO:0000256" key="5">
    <source>
        <dbReference type="ARBA" id="ARBA00023136"/>
    </source>
</evidence>
<evidence type="ECO:0000256" key="4">
    <source>
        <dbReference type="ARBA" id="ARBA00022989"/>
    </source>
</evidence>
<dbReference type="EMBL" id="JACHEK010000005">
    <property type="protein sequence ID" value="MBB6145071.1"/>
    <property type="molecule type" value="Genomic_DNA"/>
</dbReference>
<keyword evidence="11" id="KW-1185">Reference proteome</keyword>
<dbReference type="InterPro" id="IPR050250">
    <property type="entry name" value="Macrolide_Exporter_MacB"/>
</dbReference>
<comment type="caution">
    <text evidence="10">The sequence shown here is derived from an EMBL/GenBank/DDBJ whole genome shotgun (WGS) entry which is preliminary data.</text>
</comment>
<feature type="domain" description="MacB-like periplasmic core" evidence="9">
    <location>
        <begin position="433"/>
        <end position="659"/>
    </location>
</feature>
<evidence type="ECO:0000259" key="9">
    <source>
        <dbReference type="Pfam" id="PF12704"/>
    </source>
</evidence>
<feature type="domain" description="ABC3 transporter permease C-terminal" evidence="8">
    <location>
        <begin position="705"/>
        <end position="818"/>
    </location>
</feature>
<evidence type="ECO:0000256" key="3">
    <source>
        <dbReference type="ARBA" id="ARBA00022692"/>
    </source>
</evidence>
<feature type="transmembrane region" description="Helical" evidence="7">
    <location>
        <begin position="281"/>
        <end position="305"/>
    </location>
</feature>
<evidence type="ECO:0000256" key="6">
    <source>
        <dbReference type="ARBA" id="ARBA00038076"/>
    </source>
</evidence>
<keyword evidence="5 7" id="KW-0472">Membrane</keyword>